<comment type="caution">
    <text evidence="1">The sequence shown here is derived from an EMBL/GenBank/DDBJ whole genome shotgun (WGS) entry which is preliminary data.</text>
</comment>
<evidence type="ECO:0000313" key="4">
    <source>
        <dbReference type="Proteomes" id="UP000488956"/>
    </source>
</evidence>
<gene>
    <name evidence="2" type="ORF">PF008_g24381</name>
    <name evidence="1" type="ORF">PF010_g25702</name>
</gene>
<protein>
    <submittedName>
        <fullName evidence="1">Uncharacterized protein</fullName>
    </submittedName>
</protein>
<dbReference type="EMBL" id="QXFY01002597">
    <property type="protein sequence ID" value="KAE9295024.1"/>
    <property type="molecule type" value="Genomic_DNA"/>
</dbReference>
<organism evidence="1 4">
    <name type="scientific">Phytophthora fragariae</name>
    <dbReference type="NCBI Taxonomy" id="53985"/>
    <lineage>
        <taxon>Eukaryota</taxon>
        <taxon>Sar</taxon>
        <taxon>Stramenopiles</taxon>
        <taxon>Oomycota</taxon>
        <taxon>Peronosporomycetes</taxon>
        <taxon>Peronosporales</taxon>
        <taxon>Peronosporaceae</taxon>
        <taxon>Phytophthora</taxon>
    </lineage>
</organism>
<dbReference type="Proteomes" id="UP000486351">
    <property type="component" value="Unassembled WGS sequence"/>
</dbReference>
<evidence type="ECO:0000313" key="3">
    <source>
        <dbReference type="Proteomes" id="UP000486351"/>
    </source>
</evidence>
<dbReference type="EMBL" id="QXFX01003008">
    <property type="protein sequence ID" value="KAE9071876.1"/>
    <property type="molecule type" value="Genomic_DNA"/>
</dbReference>
<reference evidence="3 4" key="1">
    <citation type="submission" date="2018-09" db="EMBL/GenBank/DDBJ databases">
        <title>Genomic investigation of the strawberry pathogen Phytophthora fragariae indicates pathogenicity is determined by transcriptional variation in three key races.</title>
        <authorList>
            <person name="Adams T.M."/>
            <person name="Armitage A.D."/>
            <person name="Sobczyk M.K."/>
            <person name="Bates H.J."/>
            <person name="Dunwell J.M."/>
            <person name="Nellist C.F."/>
            <person name="Harrison R.J."/>
        </authorList>
    </citation>
    <scope>NUCLEOTIDE SEQUENCE [LARGE SCALE GENOMIC DNA]</scope>
    <source>
        <strain evidence="2 3">NOV-77</strain>
        <strain evidence="1 4">ONT-3</strain>
    </source>
</reference>
<accession>A0A6G0JZH1</accession>
<name>A0A6G0JZH1_9STRA</name>
<sequence>MQEAAGALLVMSTVTARHLLRTGPELNGPLNHVLMDGTAVLNVKTICEFVLSVRPLVSLQHAAPATDRVDVSAVLTSKMPKSSTVTRLAGSVYRLCRSC</sequence>
<dbReference type="Proteomes" id="UP000488956">
    <property type="component" value="Unassembled WGS sequence"/>
</dbReference>
<dbReference type="AlphaFoldDB" id="A0A6G0JZH1"/>
<proteinExistence type="predicted"/>
<evidence type="ECO:0000313" key="1">
    <source>
        <dbReference type="EMBL" id="KAE9071876.1"/>
    </source>
</evidence>
<evidence type="ECO:0000313" key="2">
    <source>
        <dbReference type="EMBL" id="KAE9295024.1"/>
    </source>
</evidence>